<gene>
    <name evidence="1" type="ORF">P3G67_00460</name>
</gene>
<dbReference type="PANTHER" id="PTHR36849">
    <property type="entry name" value="CYTOPLASMIC PROTEIN-RELATED"/>
    <property type="match status" value="1"/>
</dbReference>
<dbReference type="EMBL" id="JARJBC010000001">
    <property type="protein sequence ID" value="MDF3287734.1"/>
    <property type="molecule type" value="Genomic_DNA"/>
</dbReference>
<evidence type="ECO:0000313" key="1">
    <source>
        <dbReference type="EMBL" id="MDF3287734.1"/>
    </source>
</evidence>
<proteinExistence type="predicted"/>
<keyword evidence="2" id="KW-1185">Reference proteome</keyword>
<evidence type="ECO:0000313" key="2">
    <source>
        <dbReference type="Proteomes" id="UP001216579"/>
    </source>
</evidence>
<dbReference type="InterPro" id="IPR052552">
    <property type="entry name" value="YeaO-like"/>
</dbReference>
<dbReference type="Pfam" id="PF22752">
    <property type="entry name" value="DUF488-N3i"/>
    <property type="match status" value="1"/>
</dbReference>
<reference evidence="1 2" key="1">
    <citation type="submission" date="2023-03" db="EMBL/GenBank/DDBJ databases">
        <title>Draft genome sequence of Streptomyces sp. RB6PN23 isolated from peat swamp forest in Thailand.</title>
        <authorList>
            <person name="Klaysubun C."/>
            <person name="Duangmal K."/>
        </authorList>
    </citation>
    <scope>NUCLEOTIDE SEQUENCE [LARGE SCALE GENOMIC DNA]</scope>
    <source>
        <strain evidence="1 2">RB6PN23</strain>
    </source>
</reference>
<dbReference type="RefSeq" id="WP_276091627.1">
    <property type="nucleotide sequence ID" value="NZ_JARJBC010000001.1"/>
</dbReference>
<dbReference type="Proteomes" id="UP001216579">
    <property type="component" value="Unassembled WGS sequence"/>
</dbReference>
<sequence length="164" mass="17531">MPDVGVRCMNGRPGPSRGVRVLVERRLPLAWATGPVRPDVWLPALAPSASLRRLCPAAEVAFEEFAVRYARELEEPERRAQFLLLQSLAAEGPVVLLASTSPVSLSHASVLARRLRLPARTALAPEPEGGDPACWADRICPECGRIPDASTGATCRSCRAATAG</sequence>
<comment type="caution">
    <text evidence="1">The sequence shown here is derived from an EMBL/GenBank/DDBJ whole genome shotgun (WGS) entry which is preliminary data.</text>
</comment>
<dbReference type="PANTHER" id="PTHR36849:SF1">
    <property type="entry name" value="CYTOPLASMIC PROTEIN"/>
    <property type="match status" value="1"/>
</dbReference>
<protein>
    <submittedName>
        <fullName evidence="1">DUF488 family protein</fullName>
    </submittedName>
</protein>
<name>A0ABT5ZD23_9ACTN</name>
<organism evidence="1 2">
    <name type="scientific">Streptomyces silvisoli</name>
    <dbReference type="NCBI Taxonomy" id="3034235"/>
    <lineage>
        <taxon>Bacteria</taxon>
        <taxon>Bacillati</taxon>
        <taxon>Actinomycetota</taxon>
        <taxon>Actinomycetes</taxon>
        <taxon>Kitasatosporales</taxon>
        <taxon>Streptomycetaceae</taxon>
        <taxon>Streptomyces</taxon>
    </lineage>
</organism>
<accession>A0ABT5ZD23</accession>